<evidence type="ECO:0000313" key="8">
    <source>
        <dbReference type="Proteomes" id="UP001499967"/>
    </source>
</evidence>
<organism evidence="7 8">
    <name type="scientific">Pseudonocardia zijingensis</name>
    <dbReference type="NCBI Taxonomy" id="153376"/>
    <lineage>
        <taxon>Bacteria</taxon>
        <taxon>Bacillati</taxon>
        <taxon>Actinomycetota</taxon>
        <taxon>Actinomycetes</taxon>
        <taxon>Pseudonocardiales</taxon>
        <taxon>Pseudonocardiaceae</taxon>
        <taxon>Pseudonocardia</taxon>
    </lineage>
</organism>
<feature type="signal peptide" evidence="5">
    <location>
        <begin position="1"/>
        <end position="20"/>
    </location>
</feature>
<dbReference type="InterPro" id="IPR006311">
    <property type="entry name" value="TAT_signal"/>
</dbReference>
<name>A0ABN1NYR6_9PSEU</name>
<keyword evidence="8" id="KW-1185">Reference proteome</keyword>
<comment type="caution">
    <text evidence="7">The sequence shown here is derived from an EMBL/GenBank/DDBJ whole genome shotgun (WGS) entry which is preliminary data.</text>
</comment>
<dbReference type="PROSITE" id="PS51318">
    <property type="entry name" value="TAT"/>
    <property type="match status" value="1"/>
</dbReference>
<proteinExistence type="inferred from homology"/>
<dbReference type="Pfam" id="PF01497">
    <property type="entry name" value="Peripla_BP_2"/>
    <property type="match status" value="1"/>
</dbReference>
<feature type="chain" id="PRO_5045234053" evidence="5">
    <location>
        <begin position="21"/>
        <end position="330"/>
    </location>
</feature>
<evidence type="ECO:0000256" key="5">
    <source>
        <dbReference type="SAM" id="SignalP"/>
    </source>
</evidence>
<evidence type="ECO:0000256" key="4">
    <source>
        <dbReference type="ARBA" id="ARBA00022729"/>
    </source>
</evidence>
<dbReference type="PANTHER" id="PTHR30532:SF1">
    <property type="entry name" value="IRON(3+)-HYDROXAMATE-BINDING PROTEIN FHUD"/>
    <property type="match status" value="1"/>
</dbReference>
<dbReference type="InterPro" id="IPR051313">
    <property type="entry name" value="Bact_iron-sidero_bind"/>
</dbReference>
<evidence type="ECO:0000313" key="7">
    <source>
        <dbReference type="EMBL" id="GAA0919722.1"/>
    </source>
</evidence>
<evidence type="ECO:0000256" key="3">
    <source>
        <dbReference type="ARBA" id="ARBA00022448"/>
    </source>
</evidence>
<sequence length="330" mass="34046">MRGRRIVVALGAAVAALVLAACGTTEAPADAAAAPGPASGEAFTVTDARGKQITFDGPATRAVGLEWNVVEHLVSLGVMPVGVADVEGYGAWVQAAPLSGDVTDVGVRGEPSIEAIAQLRPDVVLTTPDVNEGALAQIEAFAPVVVVRPADTSDPLGQMRRNVELVGQITGKQAEAEQLLAGFDAALAEGAKRIADAGLTGRRIAFADGWLDGGRLAIRPFTDGSLVETVSQELGLVNAWQLTGDADYGLASTDVEGLTQLGADVEFVYWTNDVEGPDPFVDGLAGNAVWESLPFVQAGDVTRLPDGIWMFGGPASMRQYVDAITAALAG</sequence>
<dbReference type="CDD" id="cd01146">
    <property type="entry name" value="FhuD"/>
    <property type="match status" value="1"/>
</dbReference>
<dbReference type="EMBL" id="BAAAHP010000005">
    <property type="protein sequence ID" value="GAA0919722.1"/>
    <property type="molecule type" value="Genomic_DNA"/>
</dbReference>
<dbReference type="Proteomes" id="UP001499967">
    <property type="component" value="Unassembled WGS sequence"/>
</dbReference>
<evidence type="ECO:0000256" key="2">
    <source>
        <dbReference type="ARBA" id="ARBA00008814"/>
    </source>
</evidence>
<reference evidence="7 8" key="1">
    <citation type="journal article" date="2019" name="Int. J. Syst. Evol. Microbiol.">
        <title>The Global Catalogue of Microorganisms (GCM) 10K type strain sequencing project: providing services to taxonomists for standard genome sequencing and annotation.</title>
        <authorList>
            <consortium name="The Broad Institute Genomics Platform"/>
            <consortium name="The Broad Institute Genome Sequencing Center for Infectious Disease"/>
            <person name="Wu L."/>
            <person name="Ma J."/>
        </authorList>
    </citation>
    <scope>NUCLEOTIDE SEQUENCE [LARGE SCALE GENOMIC DNA]</scope>
    <source>
        <strain evidence="7 8">JCM 11117</strain>
    </source>
</reference>
<dbReference type="InterPro" id="IPR002491">
    <property type="entry name" value="ABC_transptr_periplasmic_BD"/>
</dbReference>
<comment type="subcellular location">
    <subcellularLocation>
        <location evidence="1">Cell envelope</location>
    </subcellularLocation>
</comment>
<keyword evidence="3" id="KW-0813">Transport</keyword>
<dbReference type="RefSeq" id="WP_343937787.1">
    <property type="nucleotide sequence ID" value="NZ_BAAAHP010000005.1"/>
</dbReference>
<evidence type="ECO:0000259" key="6">
    <source>
        <dbReference type="PROSITE" id="PS50983"/>
    </source>
</evidence>
<protein>
    <submittedName>
        <fullName evidence="7">Siderophore ABC transporter substrate-binding protein CdtB</fullName>
    </submittedName>
</protein>
<dbReference type="Gene3D" id="3.40.50.1980">
    <property type="entry name" value="Nitrogenase molybdenum iron protein domain"/>
    <property type="match status" value="2"/>
</dbReference>
<evidence type="ECO:0000256" key="1">
    <source>
        <dbReference type="ARBA" id="ARBA00004196"/>
    </source>
</evidence>
<gene>
    <name evidence="7" type="primary">cdtB</name>
    <name evidence="7" type="ORF">GCM10009559_01900</name>
</gene>
<dbReference type="PROSITE" id="PS50983">
    <property type="entry name" value="FE_B12_PBP"/>
    <property type="match status" value="1"/>
</dbReference>
<comment type="similarity">
    <text evidence="2">Belongs to the bacterial solute-binding protein 8 family.</text>
</comment>
<dbReference type="PROSITE" id="PS51257">
    <property type="entry name" value="PROKAR_LIPOPROTEIN"/>
    <property type="match status" value="1"/>
</dbReference>
<feature type="domain" description="Fe/B12 periplasmic-binding" evidence="6">
    <location>
        <begin position="61"/>
        <end position="330"/>
    </location>
</feature>
<dbReference type="SUPFAM" id="SSF53807">
    <property type="entry name" value="Helical backbone' metal receptor"/>
    <property type="match status" value="1"/>
</dbReference>
<dbReference type="PANTHER" id="PTHR30532">
    <property type="entry name" value="IRON III DICITRATE-BINDING PERIPLASMIC PROTEIN"/>
    <property type="match status" value="1"/>
</dbReference>
<accession>A0ABN1NYR6</accession>
<keyword evidence="4 5" id="KW-0732">Signal</keyword>